<keyword evidence="2" id="KW-1185">Reference proteome</keyword>
<sequence length="149" mass="16963">LSRLFVSLEAIIKSDRENWRLPRKPCCRDATVAIDIYVAAQPGHPDTSDLRRKLKERKRRARIWSELARPSPLIVLMYSGETEPMMYDHRKMDTATLKLLATRILEECPGQFVSLCASLADQAESAVRLGHSIDIHQVAAEKIRQYSSS</sequence>
<comment type="caution">
    <text evidence="1">The sequence shown here is derived from an EMBL/GenBank/DDBJ whole genome shotgun (WGS) entry which is preliminary data.</text>
</comment>
<feature type="non-terminal residue" evidence="1">
    <location>
        <position position="1"/>
    </location>
</feature>
<proteinExistence type="predicted"/>
<evidence type="ECO:0000313" key="2">
    <source>
        <dbReference type="Proteomes" id="UP001303647"/>
    </source>
</evidence>
<reference evidence="1" key="2">
    <citation type="submission" date="2023-05" db="EMBL/GenBank/DDBJ databases">
        <authorList>
            <consortium name="Lawrence Berkeley National Laboratory"/>
            <person name="Steindorff A."/>
            <person name="Hensen N."/>
            <person name="Bonometti L."/>
            <person name="Westerberg I."/>
            <person name="Brannstrom I.O."/>
            <person name="Guillou S."/>
            <person name="Cros-Aarteil S."/>
            <person name="Calhoun S."/>
            <person name="Haridas S."/>
            <person name="Kuo A."/>
            <person name="Mondo S."/>
            <person name="Pangilinan J."/>
            <person name="Riley R."/>
            <person name="Labutti K."/>
            <person name="Andreopoulos B."/>
            <person name="Lipzen A."/>
            <person name="Chen C."/>
            <person name="Yanf M."/>
            <person name="Daum C."/>
            <person name="Ng V."/>
            <person name="Clum A."/>
            <person name="Ohm R."/>
            <person name="Martin F."/>
            <person name="Silar P."/>
            <person name="Natvig D."/>
            <person name="Lalanne C."/>
            <person name="Gautier V."/>
            <person name="Ament-Velasquez S.L."/>
            <person name="Kruys A."/>
            <person name="Hutchinson M.I."/>
            <person name="Powell A.J."/>
            <person name="Barry K."/>
            <person name="Miller A.N."/>
            <person name="Grigoriev I.V."/>
            <person name="Debuchy R."/>
            <person name="Gladieux P."/>
            <person name="Thoren M.H."/>
            <person name="Johannesson H."/>
        </authorList>
    </citation>
    <scope>NUCLEOTIDE SEQUENCE</scope>
    <source>
        <strain evidence="1">CBS 359.72</strain>
    </source>
</reference>
<dbReference type="AlphaFoldDB" id="A0AAN7CK64"/>
<accession>A0AAN7CK64</accession>
<organism evidence="1 2">
    <name type="scientific">Corynascus novoguineensis</name>
    <dbReference type="NCBI Taxonomy" id="1126955"/>
    <lineage>
        <taxon>Eukaryota</taxon>
        <taxon>Fungi</taxon>
        <taxon>Dikarya</taxon>
        <taxon>Ascomycota</taxon>
        <taxon>Pezizomycotina</taxon>
        <taxon>Sordariomycetes</taxon>
        <taxon>Sordariomycetidae</taxon>
        <taxon>Sordariales</taxon>
        <taxon>Chaetomiaceae</taxon>
        <taxon>Corynascus</taxon>
    </lineage>
</organism>
<dbReference type="Proteomes" id="UP001303647">
    <property type="component" value="Unassembled WGS sequence"/>
</dbReference>
<evidence type="ECO:0000313" key="1">
    <source>
        <dbReference type="EMBL" id="KAK4243624.1"/>
    </source>
</evidence>
<protein>
    <submittedName>
        <fullName evidence="1">Uncharacterized protein</fullName>
    </submittedName>
</protein>
<dbReference type="EMBL" id="MU857796">
    <property type="protein sequence ID" value="KAK4243624.1"/>
    <property type="molecule type" value="Genomic_DNA"/>
</dbReference>
<reference evidence="1" key="1">
    <citation type="journal article" date="2023" name="Mol. Phylogenet. Evol.">
        <title>Genome-scale phylogeny and comparative genomics of the fungal order Sordariales.</title>
        <authorList>
            <person name="Hensen N."/>
            <person name="Bonometti L."/>
            <person name="Westerberg I."/>
            <person name="Brannstrom I.O."/>
            <person name="Guillou S."/>
            <person name="Cros-Aarteil S."/>
            <person name="Calhoun S."/>
            <person name="Haridas S."/>
            <person name="Kuo A."/>
            <person name="Mondo S."/>
            <person name="Pangilinan J."/>
            <person name="Riley R."/>
            <person name="LaButti K."/>
            <person name="Andreopoulos B."/>
            <person name="Lipzen A."/>
            <person name="Chen C."/>
            <person name="Yan M."/>
            <person name="Daum C."/>
            <person name="Ng V."/>
            <person name="Clum A."/>
            <person name="Steindorff A."/>
            <person name="Ohm R.A."/>
            <person name="Martin F."/>
            <person name="Silar P."/>
            <person name="Natvig D.O."/>
            <person name="Lalanne C."/>
            <person name="Gautier V."/>
            <person name="Ament-Velasquez S.L."/>
            <person name="Kruys A."/>
            <person name="Hutchinson M.I."/>
            <person name="Powell A.J."/>
            <person name="Barry K."/>
            <person name="Miller A.N."/>
            <person name="Grigoriev I.V."/>
            <person name="Debuchy R."/>
            <person name="Gladieux P."/>
            <person name="Hiltunen Thoren M."/>
            <person name="Johannesson H."/>
        </authorList>
    </citation>
    <scope>NUCLEOTIDE SEQUENCE</scope>
    <source>
        <strain evidence="1">CBS 359.72</strain>
    </source>
</reference>
<name>A0AAN7CK64_9PEZI</name>
<gene>
    <name evidence="1" type="ORF">C7999DRAFT_18045</name>
</gene>